<proteinExistence type="predicted"/>
<sequence length="320" mass="36736">MVIQQVDKRLLSELEAMGFSEAQARKALHHSGNLSIEAAVNWIIDNENDAATDEMPMCLQDPVNIEIEEIDPRLISEEVKLCAQELRNRSRKKKAEEKKKFESERKKERIRVGKELLEAKEMAEERERKRFLAQRKAEKEEERRAREKIRQKLQQDKAERRVGLGLPLEAVEGDTSTIPATSLLQGTRNSSIDDSVVLPVKPAEKAELLRECLRSLKRQNKEDNTVTRAFRTLLIYVRNVVKNPEEGKFRKIRISNPAFQDRVGKFRDAIKFLELCGFGRVEGGNFLFLPREKIDMGVLKVAGAELQNAITNPFFGLLSR</sequence>
<dbReference type="Proteomes" id="UP000594638">
    <property type="component" value="Unassembled WGS sequence"/>
</dbReference>
<evidence type="ECO:0000313" key="4">
    <source>
        <dbReference type="Proteomes" id="UP000594638"/>
    </source>
</evidence>
<dbReference type="PROSITE" id="PS50030">
    <property type="entry name" value="UBA"/>
    <property type="match status" value="1"/>
</dbReference>
<dbReference type="SUPFAM" id="SSF143503">
    <property type="entry name" value="PUG domain-like"/>
    <property type="match status" value="1"/>
</dbReference>
<evidence type="ECO:0000256" key="1">
    <source>
        <dbReference type="SAM" id="Coils"/>
    </source>
</evidence>
<dbReference type="Pfam" id="PF22562">
    <property type="entry name" value="UBA_7"/>
    <property type="match status" value="1"/>
</dbReference>
<dbReference type="EMBL" id="CACTIH010005832">
    <property type="protein sequence ID" value="CAA3002365.1"/>
    <property type="molecule type" value="Genomic_DNA"/>
</dbReference>
<dbReference type="PANTHER" id="PTHR46713">
    <property type="entry name" value="F13M7.16 PROTEIN"/>
    <property type="match status" value="1"/>
</dbReference>
<feature type="coiled-coil region" evidence="1">
    <location>
        <begin position="122"/>
        <end position="159"/>
    </location>
</feature>
<keyword evidence="4" id="KW-1185">Reference proteome</keyword>
<feature type="domain" description="UBA" evidence="2">
    <location>
        <begin position="5"/>
        <end position="46"/>
    </location>
</feature>
<dbReference type="AlphaFoldDB" id="A0A8S0TB69"/>
<dbReference type="Gramene" id="OE9A100781T1">
    <property type="protein sequence ID" value="OE9A100781C1"/>
    <property type="gene ID" value="OE9A100781"/>
</dbReference>
<dbReference type="InterPro" id="IPR036339">
    <property type="entry name" value="PUB-like_dom_sf"/>
</dbReference>
<keyword evidence="1" id="KW-0175">Coiled coil</keyword>
<evidence type="ECO:0000313" key="3">
    <source>
        <dbReference type="EMBL" id="CAA3002365.1"/>
    </source>
</evidence>
<dbReference type="PANTHER" id="PTHR46713:SF4">
    <property type="entry name" value="UBIQUITIN-ASSOCIATED (UBA)_TS-N DOMAIN PROTEIN"/>
    <property type="match status" value="1"/>
</dbReference>
<dbReference type="Gene3D" id="1.10.8.10">
    <property type="entry name" value="DNA helicase RuvA subunit, C-terminal domain"/>
    <property type="match status" value="1"/>
</dbReference>
<comment type="caution">
    <text evidence="3">The sequence shown here is derived from an EMBL/GenBank/DDBJ whole genome shotgun (WGS) entry which is preliminary data.</text>
</comment>
<evidence type="ECO:0000259" key="2">
    <source>
        <dbReference type="PROSITE" id="PS50030"/>
    </source>
</evidence>
<dbReference type="SUPFAM" id="SSF46934">
    <property type="entry name" value="UBA-like"/>
    <property type="match status" value="1"/>
</dbReference>
<reference evidence="3 4" key="1">
    <citation type="submission" date="2019-12" db="EMBL/GenBank/DDBJ databases">
        <authorList>
            <person name="Alioto T."/>
            <person name="Alioto T."/>
            <person name="Gomez Garrido J."/>
        </authorList>
    </citation>
    <scope>NUCLEOTIDE SEQUENCE [LARGE SCALE GENOMIC DNA]</scope>
</reference>
<dbReference type="SMART" id="SM00580">
    <property type="entry name" value="PUG"/>
    <property type="match status" value="1"/>
</dbReference>
<accession>A0A8S0TB69</accession>
<gene>
    <name evidence="3" type="ORF">OLEA9_A100781</name>
</gene>
<dbReference type="Gene3D" id="1.20.58.2190">
    <property type="match status" value="1"/>
</dbReference>
<dbReference type="OrthoDB" id="336240at2759"/>
<protein>
    <submittedName>
        <fullName evidence="3">UBX domain-containing 1 isoform X2</fullName>
    </submittedName>
</protein>
<name>A0A8S0TB69_OLEEU</name>
<organism evidence="3 4">
    <name type="scientific">Olea europaea subsp. europaea</name>
    <dbReference type="NCBI Taxonomy" id="158383"/>
    <lineage>
        <taxon>Eukaryota</taxon>
        <taxon>Viridiplantae</taxon>
        <taxon>Streptophyta</taxon>
        <taxon>Embryophyta</taxon>
        <taxon>Tracheophyta</taxon>
        <taxon>Spermatophyta</taxon>
        <taxon>Magnoliopsida</taxon>
        <taxon>eudicotyledons</taxon>
        <taxon>Gunneridae</taxon>
        <taxon>Pentapetalae</taxon>
        <taxon>asterids</taxon>
        <taxon>lamiids</taxon>
        <taxon>Lamiales</taxon>
        <taxon>Oleaceae</taxon>
        <taxon>Oleeae</taxon>
        <taxon>Olea</taxon>
    </lineage>
</organism>
<dbReference type="SMART" id="SM00165">
    <property type="entry name" value="UBA"/>
    <property type="match status" value="1"/>
</dbReference>
<dbReference type="Pfam" id="PF09409">
    <property type="entry name" value="PUB"/>
    <property type="match status" value="1"/>
</dbReference>
<dbReference type="InterPro" id="IPR018997">
    <property type="entry name" value="PUB_domain"/>
</dbReference>
<dbReference type="InterPro" id="IPR009060">
    <property type="entry name" value="UBA-like_sf"/>
</dbReference>
<dbReference type="InterPro" id="IPR015940">
    <property type="entry name" value="UBA"/>
</dbReference>